<organism evidence="10 11">
    <name type="scientific">Armillaria solidipes</name>
    <dbReference type="NCBI Taxonomy" id="1076256"/>
    <lineage>
        <taxon>Eukaryota</taxon>
        <taxon>Fungi</taxon>
        <taxon>Dikarya</taxon>
        <taxon>Basidiomycota</taxon>
        <taxon>Agaricomycotina</taxon>
        <taxon>Agaricomycetes</taxon>
        <taxon>Agaricomycetidae</taxon>
        <taxon>Agaricales</taxon>
        <taxon>Marasmiineae</taxon>
        <taxon>Physalacriaceae</taxon>
        <taxon>Armillaria</taxon>
    </lineage>
</organism>
<dbReference type="SUPFAM" id="SSF57667">
    <property type="entry name" value="beta-beta-alpha zinc fingers"/>
    <property type="match status" value="1"/>
</dbReference>
<dbReference type="InterPro" id="IPR013087">
    <property type="entry name" value="Znf_C2H2_type"/>
</dbReference>
<evidence type="ECO:0000256" key="1">
    <source>
        <dbReference type="ARBA" id="ARBA00004123"/>
    </source>
</evidence>
<dbReference type="Proteomes" id="UP000218334">
    <property type="component" value="Unassembled WGS sequence"/>
</dbReference>
<keyword evidence="6" id="KW-0804">Transcription</keyword>
<keyword evidence="4" id="KW-0862">Zinc</keyword>
<dbReference type="SMART" id="SM00355">
    <property type="entry name" value="ZnF_C2H2"/>
    <property type="match status" value="3"/>
</dbReference>
<dbReference type="InterPro" id="IPR036236">
    <property type="entry name" value="Znf_C2H2_sf"/>
</dbReference>
<dbReference type="PANTHER" id="PTHR46179:SF13">
    <property type="entry name" value="C2H2-TYPE DOMAIN-CONTAINING PROTEIN"/>
    <property type="match status" value="1"/>
</dbReference>
<sequence length="341" mass="37352">MPRVPSEKSKNRPRVVCQICGKDYADATGLSRHKKVHDPFATMYECTYCHRVMKQKSNLDSHINNTHLAPYKCPVIGCCKAFTKPRGLERHLRRCNGPQDLNATMPSSSVLPPKQLLPGVDAGMPLEGLAAFPASPQSDLDAWSPQELISVPDSSPNSYIPNIPASPTFYEHQGDRERTVSNVKSLDFNEMEQWIRTFSRTSNLGVTNALSFDSSFPGPSSSTSPDYSVSSASTSFVEDDQLSPLTPEQMLASYLPLDDALSMCPHPPTVGAVDMTIDASFPSPIDHSSTGDFSFLSFETADSPFTFDSGLSLPSSSSFEQPLLDFSFEQSVHTTDSFSLF</sequence>
<keyword evidence="3 8" id="KW-0863">Zinc-finger</keyword>
<evidence type="ECO:0000256" key="5">
    <source>
        <dbReference type="ARBA" id="ARBA00023015"/>
    </source>
</evidence>
<feature type="domain" description="C2H2-type" evidence="9">
    <location>
        <begin position="44"/>
        <end position="72"/>
    </location>
</feature>
<dbReference type="AlphaFoldDB" id="A0A2H3ARI7"/>
<evidence type="ECO:0000256" key="6">
    <source>
        <dbReference type="ARBA" id="ARBA00023163"/>
    </source>
</evidence>
<dbReference type="Gene3D" id="3.30.160.60">
    <property type="entry name" value="Classic Zinc Finger"/>
    <property type="match status" value="2"/>
</dbReference>
<keyword evidence="2" id="KW-0479">Metal-binding</keyword>
<keyword evidence="11" id="KW-1185">Reference proteome</keyword>
<evidence type="ECO:0000256" key="4">
    <source>
        <dbReference type="ARBA" id="ARBA00022833"/>
    </source>
</evidence>
<comment type="subcellular location">
    <subcellularLocation>
        <location evidence="1">Nucleus</location>
    </subcellularLocation>
</comment>
<evidence type="ECO:0000256" key="8">
    <source>
        <dbReference type="PROSITE-ProRule" id="PRU00042"/>
    </source>
</evidence>
<evidence type="ECO:0000256" key="7">
    <source>
        <dbReference type="ARBA" id="ARBA00023242"/>
    </source>
</evidence>
<dbReference type="EMBL" id="KZ293490">
    <property type="protein sequence ID" value="PBK60230.1"/>
    <property type="molecule type" value="Genomic_DNA"/>
</dbReference>
<accession>A0A2H3ARI7</accession>
<proteinExistence type="predicted"/>
<gene>
    <name evidence="10" type="ORF">ARMSODRAFT_732529</name>
</gene>
<evidence type="ECO:0000313" key="11">
    <source>
        <dbReference type="Proteomes" id="UP000218334"/>
    </source>
</evidence>
<name>A0A2H3ARI7_9AGAR</name>
<evidence type="ECO:0000313" key="10">
    <source>
        <dbReference type="EMBL" id="PBK60230.1"/>
    </source>
</evidence>
<feature type="domain" description="C2H2-type" evidence="9">
    <location>
        <begin position="15"/>
        <end position="37"/>
    </location>
</feature>
<evidence type="ECO:0000256" key="3">
    <source>
        <dbReference type="ARBA" id="ARBA00022771"/>
    </source>
</evidence>
<dbReference type="STRING" id="1076256.A0A2H3ARI7"/>
<evidence type="ECO:0000256" key="2">
    <source>
        <dbReference type="ARBA" id="ARBA00022723"/>
    </source>
</evidence>
<dbReference type="InterPro" id="IPR051061">
    <property type="entry name" value="Zinc_finger_trans_reg"/>
</dbReference>
<keyword evidence="7" id="KW-0539">Nucleus</keyword>
<dbReference type="GO" id="GO:0005634">
    <property type="term" value="C:nucleus"/>
    <property type="evidence" value="ECO:0007669"/>
    <property type="project" value="UniProtKB-SubCell"/>
</dbReference>
<keyword evidence="5" id="KW-0805">Transcription regulation</keyword>
<reference evidence="11" key="1">
    <citation type="journal article" date="2017" name="Nat. Ecol. Evol.">
        <title>Genome expansion and lineage-specific genetic innovations in the forest pathogenic fungi Armillaria.</title>
        <authorList>
            <person name="Sipos G."/>
            <person name="Prasanna A.N."/>
            <person name="Walter M.C."/>
            <person name="O'Connor E."/>
            <person name="Balint B."/>
            <person name="Krizsan K."/>
            <person name="Kiss B."/>
            <person name="Hess J."/>
            <person name="Varga T."/>
            <person name="Slot J."/>
            <person name="Riley R."/>
            <person name="Boka B."/>
            <person name="Rigling D."/>
            <person name="Barry K."/>
            <person name="Lee J."/>
            <person name="Mihaltcheva S."/>
            <person name="LaButti K."/>
            <person name="Lipzen A."/>
            <person name="Waldron R."/>
            <person name="Moloney N.M."/>
            <person name="Sperisen C."/>
            <person name="Kredics L."/>
            <person name="Vagvoelgyi C."/>
            <person name="Patrignani A."/>
            <person name="Fitzpatrick D."/>
            <person name="Nagy I."/>
            <person name="Doyle S."/>
            <person name="Anderson J.B."/>
            <person name="Grigoriev I.V."/>
            <person name="Gueldener U."/>
            <person name="Muensterkoetter M."/>
            <person name="Nagy L.G."/>
        </authorList>
    </citation>
    <scope>NUCLEOTIDE SEQUENCE [LARGE SCALE GENOMIC DNA]</scope>
    <source>
        <strain evidence="11">28-4</strain>
    </source>
</reference>
<dbReference type="GO" id="GO:0006357">
    <property type="term" value="P:regulation of transcription by RNA polymerase II"/>
    <property type="evidence" value="ECO:0007669"/>
    <property type="project" value="TreeGrafter"/>
</dbReference>
<evidence type="ECO:0000259" key="9">
    <source>
        <dbReference type="PROSITE" id="PS50157"/>
    </source>
</evidence>
<dbReference type="PANTHER" id="PTHR46179">
    <property type="entry name" value="ZINC FINGER PROTEIN"/>
    <property type="match status" value="1"/>
</dbReference>
<dbReference type="Pfam" id="PF00096">
    <property type="entry name" value="zf-C2H2"/>
    <property type="match status" value="2"/>
</dbReference>
<dbReference type="GO" id="GO:0008270">
    <property type="term" value="F:zinc ion binding"/>
    <property type="evidence" value="ECO:0007669"/>
    <property type="project" value="UniProtKB-KW"/>
</dbReference>
<dbReference type="PROSITE" id="PS50157">
    <property type="entry name" value="ZINC_FINGER_C2H2_2"/>
    <property type="match status" value="3"/>
</dbReference>
<dbReference type="PROSITE" id="PS00028">
    <property type="entry name" value="ZINC_FINGER_C2H2_1"/>
    <property type="match status" value="2"/>
</dbReference>
<protein>
    <recommendedName>
        <fullName evidence="9">C2H2-type domain-containing protein</fullName>
    </recommendedName>
</protein>
<feature type="domain" description="C2H2-type" evidence="9">
    <location>
        <begin position="71"/>
        <end position="100"/>
    </location>
</feature>